<dbReference type="SMART" id="SM00387">
    <property type="entry name" value="HATPase_c"/>
    <property type="match status" value="1"/>
</dbReference>
<dbReference type="SMART" id="SM00388">
    <property type="entry name" value="HisKA"/>
    <property type="match status" value="1"/>
</dbReference>
<protein>
    <recommendedName>
        <fullName evidence="2">histidine kinase</fullName>
        <ecNumber evidence="2">2.7.13.3</ecNumber>
    </recommendedName>
</protein>
<dbReference type="Gene3D" id="6.10.340.10">
    <property type="match status" value="1"/>
</dbReference>
<dbReference type="InterPro" id="IPR033414">
    <property type="entry name" value="Sensor_dom"/>
</dbReference>
<sequence>MANSDSLHPTSHRQRKYLGHKIVVAVLLYTLIVASLVTAVQIYRAYQSALGNLEQRFTEIENSYLPSLAAGLWSVDMPRIDTLLDGIAKIPDVGRLRLRGELNDAWERQHPEHQQILLERDFKIIYREGEDAYEIGVLHVELMAKDIHARMWETAQSIAITTSVSLLMSALFVLFIFRRWIGRHLEKTASYVQQLELNNLEQELFLDRPNSEEHDELDLVVYAINSMRSRIYDDMRKRDILDTELALYREQLEQLVAERTADLQLKTKLLERKSEELVLQNRELDAYAHTVAHDLKQPVTNLMGASNLLNADNLELSAEKNRMLLMSIQQSSIKMHTIIDSLLLLARVRKDENLILEKISLEHTAREACQRMSALAIEKGAQIRFSGHWPRVVANEQWTEEVWVNYLSNAIKYGGVRPQIEIGVTDLANGFVKCWVKDSGAGLSLEQQEQLFKTFVQFGHSSADGHGLGLSIVQRIVYKLGGEVGYDAALPSGSVFWFTLRSA</sequence>
<dbReference type="InterPro" id="IPR003594">
    <property type="entry name" value="HATPase_dom"/>
</dbReference>
<keyword evidence="4" id="KW-0808">Transferase</keyword>
<proteinExistence type="predicted"/>
<dbReference type="Pfam" id="PF17149">
    <property type="entry name" value="CHASE5"/>
    <property type="match status" value="1"/>
</dbReference>
<dbReference type="EC" id="2.7.13.3" evidence="2"/>
<dbReference type="InterPro" id="IPR004358">
    <property type="entry name" value="Sig_transdc_His_kin-like_C"/>
</dbReference>
<evidence type="ECO:0000256" key="3">
    <source>
        <dbReference type="ARBA" id="ARBA00022553"/>
    </source>
</evidence>
<dbReference type="InterPro" id="IPR005467">
    <property type="entry name" value="His_kinase_dom"/>
</dbReference>
<dbReference type="PRINTS" id="PR00344">
    <property type="entry name" value="BCTRLSENSOR"/>
</dbReference>
<dbReference type="PANTHER" id="PTHR42878:SF15">
    <property type="entry name" value="BACTERIOPHYTOCHROME"/>
    <property type="match status" value="1"/>
</dbReference>
<evidence type="ECO:0000256" key="2">
    <source>
        <dbReference type="ARBA" id="ARBA00012438"/>
    </source>
</evidence>
<comment type="catalytic activity">
    <reaction evidence="1">
        <text>ATP + protein L-histidine = ADP + protein N-phospho-L-histidine.</text>
        <dbReference type="EC" id="2.7.13.3"/>
    </reaction>
</comment>
<dbReference type="PROSITE" id="PS50109">
    <property type="entry name" value="HIS_KIN"/>
    <property type="match status" value="1"/>
</dbReference>
<evidence type="ECO:0000259" key="7">
    <source>
        <dbReference type="PROSITE" id="PS50109"/>
    </source>
</evidence>
<dbReference type="EMBL" id="JAGSPM010000006">
    <property type="protein sequence ID" value="MBR7747192.1"/>
    <property type="molecule type" value="Genomic_DNA"/>
</dbReference>
<gene>
    <name evidence="8" type="ORF">KDM92_11410</name>
</gene>
<keyword evidence="9" id="KW-1185">Reference proteome</keyword>
<evidence type="ECO:0000256" key="5">
    <source>
        <dbReference type="ARBA" id="ARBA00022777"/>
    </source>
</evidence>
<dbReference type="GO" id="GO:0030295">
    <property type="term" value="F:protein kinase activator activity"/>
    <property type="evidence" value="ECO:0007669"/>
    <property type="project" value="TreeGrafter"/>
</dbReference>
<dbReference type="Pfam" id="PF02518">
    <property type="entry name" value="HATPase_c"/>
    <property type="match status" value="1"/>
</dbReference>
<dbReference type="InterPro" id="IPR036890">
    <property type="entry name" value="HATPase_C_sf"/>
</dbReference>
<feature type="transmembrane region" description="Helical" evidence="6">
    <location>
        <begin position="158"/>
        <end position="177"/>
    </location>
</feature>
<comment type="caution">
    <text evidence="8">The sequence shown here is derived from an EMBL/GenBank/DDBJ whole genome shotgun (WGS) entry which is preliminary data.</text>
</comment>
<dbReference type="Proteomes" id="UP000680158">
    <property type="component" value="Unassembled WGS sequence"/>
</dbReference>
<dbReference type="GO" id="GO:0000156">
    <property type="term" value="F:phosphorelay response regulator activity"/>
    <property type="evidence" value="ECO:0007669"/>
    <property type="project" value="TreeGrafter"/>
</dbReference>
<dbReference type="SUPFAM" id="SSF55874">
    <property type="entry name" value="ATPase domain of HSP90 chaperone/DNA topoisomerase II/histidine kinase"/>
    <property type="match status" value="1"/>
</dbReference>
<keyword evidence="6" id="KW-0472">Membrane</keyword>
<dbReference type="CDD" id="cd00082">
    <property type="entry name" value="HisKA"/>
    <property type="match status" value="1"/>
</dbReference>
<dbReference type="InterPro" id="IPR003661">
    <property type="entry name" value="HisK_dim/P_dom"/>
</dbReference>
<dbReference type="InterPro" id="IPR036097">
    <property type="entry name" value="HisK_dim/P_sf"/>
</dbReference>
<keyword evidence="6" id="KW-0812">Transmembrane</keyword>
<evidence type="ECO:0000256" key="4">
    <source>
        <dbReference type="ARBA" id="ARBA00022679"/>
    </source>
</evidence>
<dbReference type="SUPFAM" id="SSF47384">
    <property type="entry name" value="Homodimeric domain of signal transducing histidine kinase"/>
    <property type="match status" value="1"/>
</dbReference>
<feature type="domain" description="Histidine kinase" evidence="7">
    <location>
        <begin position="290"/>
        <end position="503"/>
    </location>
</feature>
<feature type="transmembrane region" description="Helical" evidence="6">
    <location>
        <begin position="22"/>
        <end position="43"/>
    </location>
</feature>
<dbReference type="Gene3D" id="3.30.565.10">
    <property type="entry name" value="Histidine kinase-like ATPase, C-terminal domain"/>
    <property type="match status" value="1"/>
</dbReference>
<dbReference type="RefSeq" id="WP_212684526.1">
    <property type="nucleotide sequence ID" value="NZ_JAGSPM010000006.1"/>
</dbReference>
<dbReference type="AlphaFoldDB" id="A0A941DJ71"/>
<dbReference type="Gene3D" id="1.10.287.130">
    <property type="match status" value="1"/>
</dbReference>
<dbReference type="PANTHER" id="PTHR42878">
    <property type="entry name" value="TWO-COMPONENT HISTIDINE KINASE"/>
    <property type="match status" value="1"/>
</dbReference>
<evidence type="ECO:0000313" key="8">
    <source>
        <dbReference type="EMBL" id="MBR7747192.1"/>
    </source>
</evidence>
<accession>A0A941DJ71</accession>
<keyword evidence="5" id="KW-0418">Kinase</keyword>
<evidence type="ECO:0000256" key="6">
    <source>
        <dbReference type="SAM" id="Phobius"/>
    </source>
</evidence>
<dbReference type="InterPro" id="IPR050351">
    <property type="entry name" value="BphY/WalK/GraS-like"/>
</dbReference>
<keyword evidence="3" id="KW-0597">Phosphoprotein</keyword>
<name>A0A941DJ71_9BURK</name>
<dbReference type="GO" id="GO:0007234">
    <property type="term" value="P:osmosensory signaling via phosphorelay pathway"/>
    <property type="evidence" value="ECO:0007669"/>
    <property type="project" value="TreeGrafter"/>
</dbReference>
<evidence type="ECO:0000313" key="9">
    <source>
        <dbReference type="Proteomes" id="UP000680158"/>
    </source>
</evidence>
<keyword evidence="6" id="KW-1133">Transmembrane helix</keyword>
<dbReference type="GO" id="GO:0000155">
    <property type="term" value="F:phosphorelay sensor kinase activity"/>
    <property type="evidence" value="ECO:0007669"/>
    <property type="project" value="InterPro"/>
</dbReference>
<reference evidence="8 9" key="1">
    <citation type="submission" date="2021-04" db="EMBL/GenBank/DDBJ databases">
        <title>novel species isolated from subtropical streams in China.</title>
        <authorList>
            <person name="Lu H."/>
        </authorList>
    </citation>
    <scope>NUCLEOTIDE SEQUENCE [LARGE SCALE GENOMIC DNA]</scope>
    <source>
        <strain evidence="8 9">BYS107W</strain>
    </source>
</reference>
<evidence type="ECO:0000256" key="1">
    <source>
        <dbReference type="ARBA" id="ARBA00000085"/>
    </source>
</evidence>
<dbReference type="Pfam" id="PF00512">
    <property type="entry name" value="HisKA"/>
    <property type="match status" value="1"/>
</dbReference>
<organism evidence="8 9">
    <name type="scientific">Undibacterium baiyunense</name>
    <dbReference type="NCBI Taxonomy" id="2828731"/>
    <lineage>
        <taxon>Bacteria</taxon>
        <taxon>Pseudomonadati</taxon>
        <taxon>Pseudomonadota</taxon>
        <taxon>Betaproteobacteria</taxon>
        <taxon>Burkholderiales</taxon>
        <taxon>Oxalobacteraceae</taxon>
        <taxon>Undibacterium</taxon>
    </lineage>
</organism>